<dbReference type="GO" id="GO:0005694">
    <property type="term" value="C:chromosome"/>
    <property type="evidence" value="ECO:0007669"/>
    <property type="project" value="InterPro"/>
</dbReference>
<dbReference type="Gene3D" id="3.90.199.10">
    <property type="entry name" value="Topoisomerase II, domain 5"/>
    <property type="match status" value="1"/>
</dbReference>
<accession>F6B3U8</accession>
<evidence type="ECO:0000256" key="6">
    <source>
        <dbReference type="ARBA" id="ARBA00023029"/>
    </source>
</evidence>
<dbReference type="STRING" id="868595.Desca_0008"/>
<dbReference type="InterPro" id="IPR013758">
    <property type="entry name" value="Topo_IIA_A/C_ab"/>
</dbReference>
<feature type="domain" description="Topo IIA-type catalytic" evidence="11">
    <location>
        <begin position="34"/>
        <end position="499"/>
    </location>
</feature>
<feature type="active site" description="O-(5'-phospho-DNA)-tyrosine intermediate" evidence="9 10">
    <location>
        <position position="122"/>
    </location>
</feature>
<dbReference type="GO" id="GO:0006265">
    <property type="term" value="P:DNA topological change"/>
    <property type="evidence" value="ECO:0007669"/>
    <property type="project" value="UniProtKB-UniRule"/>
</dbReference>
<evidence type="ECO:0000256" key="7">
    <source>
        <dbReference type="ARBA" id="ARBA00023125"/>
    </source>
</evidence>
<gene>
    <name evidence="9" type="primary">gyrA</name>
    <name evidence="12" type="ordered locus">Desca_0008</name>
</gene>
<keyword evidence="5 9" id="KW-0067">ATP-binding</keyword>
<dbReference type="InterPro" id="IPR013757">
    <property type="entry name" value="Topo_IIA_A_a_sf"/>
</dbReference>
<dbReference type="InterPro" id="IPR013760">
    <property type="entry name" value="Topo_IIA-like_dom_sf"/>
</dbReference>
<feature type="short sequence motif" description="GyrA-box" evidence="9">
    <location>
        <begin position="526"/>
        <end position="532"/>
    </location>
</feature>
<dbReference type="HAMAP" id="MF_01897">
    <property type="entry name" value="GyrA"/>
    <property type="match status" value="1"/>
</dbReference>
<dbReference type="eggNOG" id="COG0188">
    <property type="taxonomic scope" value="Bacteria"/>
</dbReference>
<organism evidence="12 13">
    <name type="scientific">Desulfotomaculum nigrificans (strain DSM 14880 / VKM B-2319 / CO-1-SRB)</name>
    <name type="common">Desulfotomaculum carboxydivorans</name>
    <dbReference type="NCBI Taxonomy" id="868595"/>
    <lineage>
        <taxon>Bacteria</taxon>
        <taxon>Bacillati</taxon>
        <taxon>Bacillota</taxon>
        <taxon>Clostridia</taxon>
        <taxon>Eubacteriales</taxon>
        <taxon>Desulfotomaculaceae</taxon>
        <taxon>Desulfotomaculum</taxon>
    </lineage>
</organism>
<dbReference type="Pfam" id="PF03989">
    <property type="entry name" value="DNA_gyraseA_C"/>
    <property type="match status" value="6"/>
</dbReference>
<dbReference type="PANTHER" id="PTHR43493">
    <property type="entry name" value="DNA GYRASE/TOPOISOMERASE SUBUNIT A"/>
    <property type="match status" value="1"/>
</dbReference>
<dbReference type="SMART" id="SM00434">
    <property type="entry name" value="TOP4c"/>
    <property type="match status" value="1"/>
</dbReference>
<keyword evidence="4 9" id="KW-0547">Nucleotide-binding</keyword>
<dbReference type="Gene3D" id="3.30.1360.40">
    <property type="match status" value="1"/>
</dbReference>
<dbReference type="PANTHER" id="PTHR43493:SF5">
    <property type="entry name" value="DNA GYRASE SUBUNIT A, CHLOROPLASTIC_MITOCHONDRIAL"/>
    <property type="match status" value="1"/>
</dbReference>
<dbReference type="CDD" id="cd00187">
    <property type="entry name" value="TOP4c"/>
    <property type="match status" value="1"/>
</dbReference>
<dbReference type="FunFam" id="3.90.199.10:FF:000001">
    <property type="entry name" value="DNA gyrase subunit A"/>
    <property type="match status" value="1"/>
</dbReference>
<evidence type="ECO:0000256" key="4">
    <source>
        <dbReference type="ARBA" id="ARBA00022741"/>
    </source>
</evidence>
<comment type="function">
    <text evidence="9">A type II topoisomerase that negatively supercoils closed circular double-stranded (ds) DNA in an ATP-dependent manner to modulate DNA topology and maintain chromosomes in an underwound state. Negative supercoiling favors strand separation, and DNA replication, transcription, recombination and repair, all of which involve strand separation. Also able to catalyze the interconversion of other topological isomers of dsDNA rings, including catenanes and knotted rings. Type II topoisomerases break and join 2 DNA strands simultaneously in an ATP-dependent manner.</text>
</comment>
<dbReference type="GO" id="GO:0006261">
    <property type="term" value="P:DNA-templated DNA replication"/>
    <property type="evidence" value="ECO:0007669"/>
    <property type="project" value="UniProtKB-UniRule"/>
</dbReference>
<comment type="similarity">
    <text evidence="2 9">Belongs to the type II topoisomerase GyrA/ParC subunit family.</text>
</comment>
<dbReference type="GO" id="GO:0003677">
    <property type="term" value="F:DNA binding"/>
    <property type="evidence" value="ECO:0007669"/>
    <property type="project" value="UniProtKB-UniRule"/>
</dbReference>
<dbReference type="GO" id="GO:0005737">
    <property type="term" value="C:cytoplasm"/>
    <property type="evidence" value="ECO:0007669"/>
    <property type="project" value="UniProtKB-SubCell"/>
</dbReference>
<dbReference type="SUPFAM" id="SSF56719">
    <property type="entry name" value="Type II DNA topoisomerase"/>
    <property type="match status" value="1"/>
</dbReference>
<dbReference type="GO" id="GO:0005524">
    <property type="term" value="F:ATP binding"/>
    <property type="evidence" value="ECO:0007669"/>
    <property type="project" value="UniProtKB-UniRule"/>
</dbReference>
<dbReference type="GO" id="GO:0009330">
    <property type="term" value="C:DNA topoisomerase type II (double strand cut, ATP-hydrolyzing) complex"/>
    <property type="evidence" value="ECO:0007669"/>
    <property type="project" value="TreeGrafter"/>
</dbReference>
<dbReference type="PROSITE" id="PS52040">
    <property type="entry name" value="TOPO_IIA"/>
    <property type="match status" value="1"/>
</dbReference>
<proteinExistence type="inferred from homology"/>
<evidence type="ECO:0000256" key="3">
    <source>
        <dbReference type="ARBA" id="ARBA00022490"/>
    </source>
</evidence>
<evidence type="ECO:0000259" key="11">
    <source>
        <dbReference type="PROSITE" id="PS52040"/>
    </source>
</evidence>
<keyword evidence="7 9" id="KW-0238">DNA-binding</keyword>
<dbReference type="InterPro" id="IPR035516">
    <property type="entry name" value="Gyrase/topoIV_suA_C"/>
</dbReference>
<comment type="catalytic activity">
    <reaction evidence="1 9 10">
        <text>ATP-dependent breakage, passage and rejoining of double-stranded DNA.</text>
        <dbReference type="EC" id="5.6.2.2"/>
    </reaction>
</comment>
<dbReference type="FunFam" id="1.10.268.10:FF:000001">
    <property type="entry name" value="DNA gyrase subunit A"/>
    <property type="match status" value="1"/>
</dbReference>
<dbReference type="NCBIfam" id="NF004043">
    <property type="entry name" value="PRK05560.1"/>
    <property type="match status" value="1"/>
</dbReference>
<dbReference type="InterPro" id="IPR005743">
    <property type="entry name" value="GyrA"/>
</dbReference>
<comment type="miscellaneous">
    <text evidence="9">Few gyrases are as efficient as E.coli at forming negative supercoils. Not all organisms have 2 type II topoisomerases; in organisms with a single type II topoisomerase this enzyme also has to decatenate newly replicated chromosomes.</text>
</comment>
<dbReference type="AlphaFoldDB" id="F6B3U8"/>
<dbReference type="RefSeq" id="WP_013809371.1">
    <property type="nucleotide sequence ID" value="NC_015565.1"/>
</dbReference>
<dbReference type="Pfam" id="PF00521">
    <property type="entry name" value="DNA_topoisoIV"/>
    <property type="match status" value="1"/>
</dbReference>
<evidence type="ECO:0000313" key="13">
    <source>
        <dbReference type="Proteomes" id="UP000009226"/>
    </source>
</evidence>
<dbReference type="EMBL" id="CP002736">
    <property type="protein sequence ID" value="AEF92913.1"/>
    <property type="molecule type" value="Genomic_DNA"/>
</dbReference>
<dbReference type="GO" id="GO:0034335">
    <property type="term" value="F:DNA negative supercoiling activity"/>
    <property type="evidence" value="ECO:0007669"/>
    <property type="project" value="UniProtKB-ARBA"/>
</dbReference>
<comment type="subcellular location">
    <subcellularLocation>
        <location evidence="9">Cytoplasm</location>
    </subcellularLocation>
</comment>
<dbReference type="Gene3D" id="1.10.268.10">
    <property type="entry name" value="Topoisomerase, domain 3"/>
    <property type="match status" value="1"/>
</dbReference>
<evidence type="ECO:0000256" key="10">
    <source>
        <dbReference type="PROSITE-ProRule" id="PRU01384"/>
    </source>
</evidence>
<keyword evidence="13" id="KW-1185">Reference proteome</keyword>
<evidence type="ECO:0000256" key="5">
    <source>
        <dbReference type="ARBA" id="ARBA00022840"/>
    </source>
</evidence>
<keyword evidence="6 9" id="KW-0799">Topoisomerase</keyword>
<dbReference type="NCBIfam" id="TIGR01063">
    <property type="entry name" value="gyrA"/>
    <property type="match status" value="1"/>
</dbReference>
<dbReference type="Proteomes" id="UP000009226">
    <property type="component" value="Chromosome"/>
</dbReference>
<dbReference type="Gene3D" id="2.120.10.90">
    <property type="entry name" value="DNA gyrase/topoisomerase IV, subunit A, C-terminal"/>
    <property type="match status" value="1"/>
</dbReference>
<evidence type="ECO:0000256" key="8">
    <source>
        <dbReference type="ARBA" id="ARBA00023235"/>
    </source>
</evidence>
<evidence type="ECO:0000313" key="12">
    <source>
        <dbReference type="EMBL" id="AEF92913.1"/>
    </source>
</evidence>
<dbReference type="FunFam" id="3.30.1360.40:FF:000002">
    <property type="entry name" value="DNA gyrase subunit A"/>
    <property type="match status" value="1"/>
</dbReference>
<comment type="subunit">
    <text evidence="9">Heterotetramer, composed of two GyrA and two GyrB chains. In the heterotetramer, GyrA contains the active site tyrosine that forms a transient covalent intermediate with DNA, while GyrB binds cofactors and catalyzes ATP hydrolysis.</text>
</comment>
<keyword evidence="3 9" id="KW-0963">Cytoplasm</keyword>
<dbReference type="SUPFAM" id="SSF101904">
    <property type="entry name" value="GyrA/ParC C-terminal domain-like"/>
    <property type="match status" value="1"/>
</dbReference>
<evidence type="ECO:0000256" key="2">
    <source>
        <dbReference type="ARBA" id="ARBA00008263"/>
    </source>
</evidence>
<keyword evidence="8 9" id="KW-0413">Isomerase</keyword>
<dbReference type="FunFam" id="2.120.10.90:FF:000004">
    <property type="entry name" value="DNA gyrase subunit A"/>
    <property type="match status" value="1"/>
</dbReference>
<evidence type="ECO:0000256" key="1">
    <source>
        <dbReference type="ARBA" id="ARBA00000185"/>
    </source>
</evidence>
<dbReference type="HOGENOM" id="CLU_002977_6_1_9"/>
<evidence type="ECO:0000256" key="9">
    <source>
        <dbReference type="HAMAP-Rule" id="MF_01897"/>
    </source>
</evidence>
<name>F6B3U8_DESCC</name>
<dbReference type="InterPro" id="IPR006691">
    <property type="entry name" value="GyrA/parC_rep"/>
</dbReference>
<sequence>MASLTGKVIPLDINNEMKNSYLDYAMSVIVGRALPDVRDGLKPVHRRILYSLHELGLTPDKPFRKSAGIVGKVMQDFHPHGDMAIYDSMVRLAQDFSSRYPLIEGHGNFGSIDGDPPAAMRYTEARMAKITLEMLADIDKETVDFAPNYDNRTKEPVILPAKIPNLLINGSSGIAVGMATNIPPHNIGEVIDGVIMMIDNPNVTPDELMKVIKGPDFPTGAKIMGRDGIRAAYRTGRGSIKIRAQATIETKNNGRSAIIVNEIPFQVNKAKLVEKIAELVKDKKIEGISDLRDESDRRGMRIVIELKKDANPNVILNQLYKFTQMQESFGIIMLALVNNQPKVLNLAQVLFYYLEHQKDVITRRTKYELKKAEARAHIVEGLRIALAHLDEVIKIIRESRTTEEAKQGLVTNFNLTEVQAEAIVEMRLRSLTGLEVEKLEKEYKDLLAKIDYLRSVLADEKKVLGIIKDELTEVKKKFADPRRTVISNEAAGDFDIEDLIDEEGMVVTITNQGYIKRISLDTYRSQRRGGKGITAMGTKEEDFVKHLFVASTHHYLLFFTNQGKAYRLKVHEVPEAGRTAKGTPLVNLLYISSGEYVTTVIPIKDFTEEAYLFMATKQGVVKKTNLSEYDTSRRDGINAINLDESDELVAVELTHGREEIILSTREGMAIRFPEEDVRPMGRTARGVKGITLTGDDSVVNMDVVKDGGDLLVVTANGYGKRTNLDEYRTQTRGGKGIINIKTSPRNGPVVGALVVKDDDEIMMISAEGIMIRLAAKDVSTFGRNTQGVTLMKVAENDHIVAVAKVAGEEHDEHEEESSEE</sequence>
<dbReference type="EC" id="5.6.2.2" evidence="9"/>
<reference evidence="12 13" key="1">
    <citation type="submission" date="2011-05" db="EMBL/GenBank/DDBJ databases">
        <title>Complete sequence of Desulfotomaculum carboxydivorans CO-1-SRB.</title>
        <authorList>
            <consortium name="US DOE Joint Genome Institute"/>
            <person name="Lucas S."/>
            <person name="Han J."/>
            <person name="Lapidus A."/>
            <person name="Cheng J.-F."/>
            <person name="Goodwin L."/>
            <person name="Pitluck S."/>
            <person name="Peters L."/>
            <person name="Mikhailova N."/>
            <person name="Lu M."/>
            <person name="Han C."/>
            <person name="Tapia R."/>
            <person name="Land M."/>
            <person name="Hauser L."/>
            <person name="Kyrpides N."/>
            <person name="Ivanova N."/>
            <person name="Pagani I."/>
            <person name="Stams A."/>
            <person name="Plugge C."/>
            <person name="Muyzer G."/>
            <person name="Kuever J."/>
            <person name="Parshina S."/>
            <person name="Ivanova A."/>
            <person name="Nazina T."/>
            <person name="Woyke T."/>
        </authorList>
    </citation>
    <scope>NUCLEOTIDE SEQUENCE [LARGE SCALE GENOMIC DNA]</scope>
    <source>
        <strain evidence="13">DSM 14880 / VKM B-2319 / CO-1-SRB</strain>
    </source>
</reference>
<dbReference type="InterPro" id="IPR050220">
    <property type="entry name" value="Type_II_DNA_Topoisomerases"/>
</dbReference>
<protein>
    <recommendedName>
        <fullName evidence="9">DNA gyrase subunit A</fullName>
        <ecNumber evidence="9">5.6.2.2</ecNumber>
    </recommendedName>
</protein>
<dbReference type="InterPro" id="IPR002205">
    <property type="entry name" value="Topo_IIA_dom_A"/>
</dbReference>
<dbReference type="NCBIfam" id="NF004044">
    <property type="entry name" value="PRK05561.1"/>
    <property type="match status" value="1"/>
</dbReference>
<dbReference type="KEGG" id="dca:Desca_0008"/>